<organism evidence="1 2">
    <name type="scientific">Lasiosphaeria miniovina</name>
    <dbReference type="NCBI Taxonomy" id="1954250"/>
    <lineage>
        <taxon>Eukaryota</taxon>
        <taxon>Fungi</taxon>
        <taxon>Dikarya</taxon>
        <taxon>Ascomycota</taxon>
        <taxon>Pezizomycotina</taxon>
        <taxon>Sordariomycetes</taxon>
        <taxon>Sordariomycetidae</taxon>
        <taxon>Sordariales</taxon>
        <taxon>Lasiosphaeriaceae</taxon>
        <taxon>Lasiosphaeria</taxon>
    </lineage>
</organism>
<dbReference type="Proteomes" id="UP001172101">
    <property type="component" value="Unassembled WGS sequence"/>
</dbReference>
<reference evidence="1" key="1">
    <citation type="submission" date="2023-06" db="EMBL/GenBank/DDBJ databases">
        <title>Genome-scale phylogeny and comparative genomics of the fungal order Sordariales.</title>
        <authorList>
            <consortium name="Lawrence Berkeley National Laboratory"/>
            <person name="Hensen N."/>
            <person name="Bonometti L."/>
            <person name="Westerberg I."/>
            <person name="Brannstrom I.O."/>
            <person name="Guillou S."/>
            <person name="Cros-Aarteil S."/>
            <person name="Calhoun S."/>
            <person name="Haridas S."/>
            <person name="Kuo A."/>
            <person name="Mondo S."/>
            <person name="Pangilinan J."/>
            <person name="Riley R."/>
            <person name="LaButti K."/>
            <person name="Andreopoulos B."/>
            <person name="Lipzen A."/>
            <person name="Chen C."/>
            <person name="Yanf M."/>
            <person name="Daum C."/>
            <person name="Ng V."/>
            <person name="Clum A."/>
            <person name="Steindorff A."/>
            <person name="Ohm R."/>
            <person name="Martin F."/>
            <person name="Silar P."/>
            <person name="Natvig D."/>
            <person name="Lalanne C."/>
            <person name="Gautier V."/>
            <person name="Ament-velasquez S.L."/>
            <person name="Kruys A."/>
            <person name="Hutchinson M.I."/>
            <person name="Powell A.J."/>
            <person name="Barry K."/>
            <person name="Miller A.N."/>
            <person name="Grigoriev I.V."/>
            <person name="Debuchy R."/>
            <person name="Gladieux P."/>
            <person name="Thoren M.H."/>
            <person name="Johannesson H."/>
        </authorList>
    </citation>
    <scope>NUCLEOTIDE SEQUENCE</scope>
    <source>
        <strain evidence="1">SMH2392-1A</strain>
    </source>
</reference>
<dbReference type="EMBL" id="JAUIRO010000002">
    <property type="protein sequence ID" value="KAK0726869.1"/>
    <property type="molecule type" value="Genomic_DNA"/>
</dbReference>
<protein>
    <submittedName>
        <fullName evidence="1">Uncharacterized protein</fullName>
    </submittedName>
</protein>
<accession>A0AA40B3A1</accession>
<gene>
    <name evidence="1" type="ORF">B0T26DRAFT_106259</name>
</gene>
<proteinExistence type="predicted"/>
<evidence type="ECO:0000313" key="2">
    <source>
        <dbReference type="Proteomes" id="UP001172101"/>
    </source>
</evidence>
<dbReference type="RefSeq" id="XP_060299725.1">
    <property type="nucleotide sequence ID" value="XM_060433253.1"/>
</dbReference>
<dbReference type="AlphaFoldDB" id="A0AA40B3A1"/>
<sequence>MEGKRGQVHTRSRRGCCERCSASRIKADFAQHSTTQHSTAQCHRVTKRLCSLARRPGGNSPSQKPSLVVPAARLFCLCFSSTADTQLRRHSMNVAHEMTGADLRPLGGSPFEDVSMDLGTWGETLACFYRHVFAASRSILVSAQMWNC</sequence>
<name>A0AA40B3A1_9PEZI</name>
<keyword evidence="2" id="KW-1185">Reference proteome</keyword>
<evidence type="ECO:0000313" key="1">
    <source>
        <dbReference type="EMBL" id="KAK0726869.1"/>
    </source>
</evidence>
<dbReference type="GeneID" id="85316524"/>
<comment type="caution">
    <text evidence="1">The sequence shown here is derived from an EMBL/GenBank/DDBJ whole genome shotgun (WGS) entry which is preliminary data.</text>
</comment>